<dbReference type="Proteomes" id="UP000466345">
    <property type="component" value="Unassembled WGS sequence"/>
</dbReference>
<accession>A0A7K0CGD0</accession>
<dbReference type="RefSeq" id="WP_153452153.1">
    <property type="nucleotide sequence ID" value="NZ_WEGJ01000007.1"/>
</dbReference>
<evidence type="ECO:0000313" key="3">
    <source>
        <dbReference type="Proteomes" id="UP000466345"/>
    </source>
</evidence>
<evidence type="ECO:0000256" key="1">
    <source>
        <dbReference type="SAM" id="Phobius"/>
    </source>
</evidence>
<protein>
    <recommendedName>
        <fullName evidence="4">Integral membrane protein</fullName>
    </recommendedName>
</protein>
<evidence type="ECO:0008006" key="4">
    <source>
        <dbReference type="Google" id="ProtNLM"/>
    </source>
</evidence>
<evidence type="ECO:0000313" key="2">
    <source>
        <dbReference type="EMBL" id="MQY12529.1"/>
    </source>
</evidence>
<keyword evidence="1" id="KW-0472">Membrane</keyword>
<feature type="transmembrane region" description="Helical" evidence="1">
    <location>
        <begin position="50"/>
        <end position="71"/>
    </location>
</feature>
<comment type="caution">
    <text evidence="2">The sequence shown here is derived from an EMBL/GenBank/DDBJ whole genome shotgun (WGS) entry which is preliminary data.</text>
</comment>
<sequence>MSATATARPLTGPATLLRRVLLLDAAVTGVNALAYLAVSGPLADLLGVSRALLLELGVFLLAYAAAVGYLAARPSPPALGVKAVVEANVAWTVLSVLALGLWLEPTTAGAVWTVLQAVTVLGFAGLQTVALRGALRA</sequence>
<dbReference type="OrthoDB" id="5198675at2"/>
<name>A0A7K0CGD0_9ACTN</name>
<feature type="transmembrane region" description="Helical" evidence="1">
    <location>
        <begin position="109"/>
        <end position="131"/>
    </location>
</feature>
<dbReference type="AlphaFoldDB" id="A0A7K0CGD0"/>
<organism evidence="2 3">
    <name type="scientific">Streptomyces smaragdinus</name>
    <dbReference type="NCBI Taxonomy" id="2585196"/>
    <lineage>
        <taxon>Bacteria</taxon>
        <taxon>Bacillati</taxon>
        <taxon>Actinomycetota</taxon>
        <taxon>Actinomycetes</taxon>
        <taxon>Kitasatosporales</taxon>
        <taxon>Streptomycetaceae</taxon>
        <taxon>Streptomyces</taxon>
    </lineage>
</organism>
<keyword evidence="1" id="KW-1133">Transmembrane helix</keyword>
<keyword evidence="1" id="KW-0812">Transmembrane</keyword>
<dbReference type="EMBL" id="WEGJ01000007">
    <property type="protein sequence ID" value="MQY12529.1"/>
    <property type="molecule type" value="Genomic_DNA"/>
</dbReference>
<gene>
    <name evidence="2" type="ORF">SRB5_26640</name>
</gene>
<keyword evidence="3" id="KW-1185">Reference proteome</keyword>
<feature type="transmembrane region" description="Helical" evidence="1">
    <location>
        <begin position="20"/>
        <end position="38"/>
    </location>
</feature>
<feature type="transmembrane region" description="Helical" evidence="1">
    <location>
        <begin position="83"/>
        <end position="103"/>
    </location>
</feature>
<proteinExistence type="predicted"/>
<reference evidence="2 3" key="1">
    <citation type="submission" date="2019-10" db="EMBL/GenBank/DDBJ databases">
        <title>Streptomyces smaragdinus sp. nov. and Streptomyces fabii sp. nov., isolated from the gut of fungus growing-termite Macrotermes natalensis.</title>
        <authorList>
            <person name="Schwitalla J."/>
            <person name="Benndorf R."/>
            <person name="Martin K."/>
            <person name="De Beer W."/>
            <person name="Kaster A.-K."/>
            <person name="Vollmers J."/>
            <person name="Poulsen M."/>
            <person name="Beemelmanns C."/>
        </authorList>
    </citation>
    <scope>NUCLEOTIDE SEQUENCE [LARGE SCALE GENOMIC DNA]</scope>
    <source>
        <strain evidence="2 3">RB5</strain>
    </source>
</reference>